<name>A0A512I9R3_9MICC</name>
<protein>
    <recommendedName>
        <fullName evidence="1">DUF8083 domain-containing protein</fullName>
    </recommendedName>
</protein>
<organism evidence="2 3">
    <name type="scientific">Kocuria turfanensis</name>
    <dbReference type="NCBI Taxonomy" id="388357"/>
    <lineage>
        <taxon>Bacteria</taxon>
        <taxon>Bacillati</taxon>
        <taxon>Actinomycetota</taxon>
        <taxon>Actinomycetes</taxon>
        <taxon>Micrococcales</taxon>
        <taxon>Micrococcaceae</taxon>
        <taxon>Kocuria</taxon>
    </lineage>
</organism>
<evidence type="ECO:0000313" key="3">
    <source>
        <dbReference type="Proteomes" id="UP000321103"/>
    </source>
</evidence>
<accession>A0A512I9R3</accession>
<dbReference type="AlphaFoldDB" id="A0A512I9R3"/>
<dbReference type="Pfam" id="PF26312">
    <property type="entry name" value="DUF8083"/>
    <property type="match status" value="1"/>
</dbReference>
<dbReference type="InterPro" id="IPR058396">
    <property type="entry name" value="DUF8083"/>
</dbReference>
<proteinExistence type="predicted"/>
<feature type="domain" description="DUF8083" evidence="1">
    <location>
        <begin position="21"/>
        <end position="287"/>
    </location>
</feature>
<dbReference type="EMBL" id="BJZS01000016">
    <property type="protein sequence ID" value="GEO94440.1"/>
    <property type="molecule type" value="Genomic_DNA"/>
</dbReference>
<evidence type="ECO:0000313" key="2">
    <source>
        <dbReference type="EMBL" id="GEO94440.1"/>
    </source>
</evidence>
<sequence length="290" mass="31764">MAQLLQVGRTFRSATGVPHQFALRVYVPAEELDAVYAPLLPRALPPEEAGVNELTEQLARLAEPGEEPLPPAVEPLWTLPFSAAPRGRDMLAAGVGDFPVYHPPQRLRRSLRLVALAEEEGGQPLPNLLIPEDVVRAAGEQVTREHFVPVHARQSAFTVPMAWFALFTPEDHTESFHHGNRVHRCAVPVDTATLRVAHAAQVVEDAGGEDLEELADDLTHLGRWLGAFSANSLVVLHYGALADPFQPDESPQDFEDAVELLASRDANGAAVAFRRLMHRWLPLAHLESAS</sequence>
<dbReference type="Proteomes" id="UP000321103">
    <property type="component" value="Unassembled WGS sequence"/>
</dbReference>
<reference evidence="2 3" key="1">
    <citation type="submission" date="2019-07" db="EMBL/GenBank/DDBJ databases">
        <title>Whole genome shotgun sequence of Kocuria turfanensis NBRC 107627.</title>
        <authorList>
            <person name="Hosoyama A."/>
            <person name="Uohara A."/>
            <person name="Ohji S."/>
            <person name="Ichikawa N."/>
        </authorList>
    </citation>
    <scope>NUCLEOTIDE SEQUENCE [LARGE SCALE GENOMIC DNA]</scope>
    <source>
        <strain evidence="2 3">NBRC 107627</strain>
    </source>
</reference>
<gene>
    <name evidence="2" type="ORF">KTU01_05630</name>
</gene>
<evidence type="ECO:0000259" key="1">
    <source>
        <dbReference type="Pfam" id="PF26312"/>
    </source>
</evidence>
<dbReference type="RefSeq" id="WP_062735383.1">
    <property type="nucleotide sequence ID" value="NZ_BJZS01000016.1"/>
</dbReference>
<dbReference type="STRING" id="388357.GCA_001580365_01688"/>
<keyword evidence="3" id="KW-1185">Reference proteome</keyword>
<comment type="caution">
    <text evidence="2">The sequence shown here is derived from an EMBL/GenBank/DDBJ whole genome shotgun (WGS) entry which is preliminary data.</text>
</comment>